<dbReference type="SUPFAM" id="SSF52540">
    <property type="entry name" value="P-loop containing nucleoside triphosphate hydrolases"/>
    <property type="match status" value="1"/>
</dbReference>
<reference evidence="1 2" key="1">
    <citation type="submission" date="2024-09" db="EMBL/GenBank/DDBJ databases">
        <title>Genome sequencing and assembly of Phytophthora oleae, isolate VK10A, causative agent of rot of olive drupes.</title>
        <authorList>
            <person name="Conti Taguali S."/>
            <person name="Riolo M."/>
            <person name="La Spada F."/>
            <person name="Cacciola S.O."/>
            <person name="Dionisio G."/>
        </authorList>
    </citation>
    <scope>NUCLEOTIDE SEQUENCE [LARGE SCALE GENOMIC DNA]</scope>
    <source>
        <strain evidence="1 2">VK10A</strain>
    </source>
</reference>
<evidence type="ECO:0000313" key="2">
    <source>
        <dbReference type="Proteomes" id="UP001632037"/>
    </source>
</evidence>
<proteinExistence type="predicted"/>
<evidence type="ECO:0000313" key="1">
    <source>
        <dbReference type="EMBL" id="KAL3668280.1"/>
    </source>
</evidence>
<name>A0ABD3FMZ2_9STRA</name>
<sequence>MGARGECLACLTPTCVEHQRHELSTMTARCIRLMMRCYLSVQPGKDASAAQSTGSDSPSVDKIKVIVLGEAAAGKTTLFRRWVGTPLDADYVPSTTAHACSSGTCLPGATQDPASSLDTCAGLVQ</sequence>
<dbReference type="EMBL" id="JBIMZQ010000011">
    <property type="protein sequence ID" value="KAL3668280.1"/>
    <property type="molecule type" value="Genomic_DNA"/>
</dbReference>
<dbReference type="AlphaFoldDB" id="A0ABD3FMZ2"/>
<protein>
    <submittedName>
        <fullName evidence="1">Uncharacterized protein</fullName>
    </submittedName>
</protein>
<accession>A0ABD3FMZ2</accession>
<comment type="caution">
    <text evidence="1">The sequence shown here is derived from an EMBL/GenBank/DDBJ whole genome shotgun (WGS) entry which is preliminary data.</text>
</comment>
<dbReference type="Proteomes" id="UP001632037">
    <property type="component" value="Unassembled WGS sequence"/>
</dbReference>
<organism evidence="1 2">
    <name type="scientific">Phytophthora oleae</name>
    <dbReference type="NCBI Taxonomy" id="2107226"/>
    <lineage>
        <taxon>Eukaryota</taxon>
        <taxon>Sar</taxon>
        <taxon>Stramenopiles</taxon>
        <taxon>Oomycota</taxon>
        <taxon>Peronosporomycetes</taxon>
        <taxon>Peronosporales</taxon>
        <taxon>Peronosporaceae</taxon>
        <taxon>Phytophthora</taxon>
    </lineage>
</organism>
<dbReference type="Gene3D" id="3.40.50.300">
    <property type="entry name" value="P-loop containing nucleotide triphosphate hydrolases"/>
    <property type="match status" value="1"/>
</dbReference>
<gene>
    <name evidence="1" type="ORF">V7S43_006373</name>
</gene>
<keyword evidence="2" id="KW-1185">Reference proteome</keyword>
<dbReference type="InterPro" id="IPR027417">
    <property type="entry name" value="P-loop_NTPase"/>
</dbReference>